<dbReference type="InterPro" id="IPR024072">
    <property type="entry name" value="DHFR-like_dom_sf"/>
</dbReference>
<reference evidence="3" key="1">
    <citation type="journal article" date="2019" name="Int. J. Syst. Evol. Microbiol.">
        <title>The Global Catalogue of Microorganisms (GCM) 10K type strain sequencing project: providing services to taxonomists for standard genome sequencing and annotation.</title>
        <authorList>
            <consortium name="The Broad Institute Genomics Platform"/>
            <consortium name="The Broad Institute Genome Sequencing Center for Infectious Disease"/>
            <person name="Wu L."/>
            <person name="Ma J."/>
        </authorList>
    </citation>
    <scope>NUCLEOTIDE SEQUENCE [LARGE SCALE GENOMIC DNA]</scope>
    <source>
        <strain evidence="3">JCM 18537</strain>
    </source>
</reference>
<name>A0ABP8ZU85_9MICO</name>
<dbReference type="Proteomes" id="UP001501645">
    <property type="component" value="Unassembled WGS sequence"/>
</dbReference>
<dbReference type="RefSeq" id="WP_345435578.1">
    <property type="nucleotide sequence ID" value="NZ_BAABKO010000001.1"/>
</dbReference>
<evidence type="ECO:0000259" key="1">
    <source>
        <dbReference type="Pfam" id="PF01872"/>
    </source>
</evidence>
<organism evidence="2 3">
    <name type="scientific">Microbacterium gilvum</name>
    <dbReference type="NCBI Taxonomy" id="1336204"/>
    <lineage>
        <taxon>Bacteria</taxon>
        <taxon>Bacillati</taxon>
        <taxon>Actinomycetota</taxon>
        <taxon>Actinomycetes</taxon>
        <taxon>Micrococcales</taxon>
        <taxon>Microbacteriaceae</taxon>
        <taxon>Microbacterium</taxon>
    </lineage>
</organism>
<dbReference type="SUPFAM" id="SSF53597">
    <property type="entry name" value="Dihydrofolate reductase-like"/>
    <property type="match status" value="1"/>
</dbReference>
<gene>
    <name evidence="2" type="ORF">GCM10023351_04890</name>
</gene>
<dbReference type="EMBL" id="BAABKO010000001">
    <property type="protein sequence ID" value="GAA4765058.1"/>
    <property type="molecule type" value="Genomic_DNA"/>
</dbReference>
<evidence type="ECO:0000313" key="2">
    <source>
        <dbReference type="EMBL" id="GAA4765058.1"/>
    </source>
</evidence>
<dbReference type="InterPro" id="IPR002734">
    <property type="entry name" value="RibDG_C"/>
</dbReference>
<dbReference type="PANTHER" id="PTHR38011">
    <property type="entry name" value="DIHYDROFOLATE REDUCTASE FAMILY PROTEIN (AFU_ORTHOLOGUE AFUA_8G06820)"/>
    <property type="match status" value="1"/>
</dbReference>
<dbReference type="Gene3D" id="3.40.430.10">
    <property type="entry name" value="Dihydrofolate Reductase, subunit A"/>
    <property type="match status" value="1"/>
</dbReference>
<proteinExistence type="predicted"/>
<protein>
    <submittedName>
        <fullName evidence="2">Dihydrofolate reductase family protein</fullName>
    </submittedName>
</protein>
<feature type="domain" description="Bacterial bifunctional deaminase-reductase C-terminal" evidence="1">
    <location>
        <begin position="4"/>
        <end position="173"/>
    </location>
</feature>
<comment type="caution">
    <text evidence="2">The sequence shown here is derived from an EMBL/GenBank/DDBJ whole genome shotgun (WGS) entry which is preliminary data.</text>
</comment>
<dbReference type="Pfam" id="PF01872">
    <property type="entry name" value="RibD_C"/>
    <property type="match status" value="1"/>
</dbReference>
<keyword evidence="3" id="KW-1185">Reference proteome</keyword>
<evidence type="ECO:0000313" key="3">
    <source>
        <dbReference type="Proteomes" id="UP001501645"/>
    </source>
</evidence>
<dbReference type="PANTHER" id="PTHR38011:SF12">
    <property type="entry name" value="BIFUNCTIONAL DEAMINASE-REDUCTASE DOMAIN PROTEIN"/>
    <property type="match status" value="1"/>
</dbReference>
<dbReference type="InterPro" id="IPR050765">
    <property type="entry name" value="Riboflavin_Biosynth_HTPR"/>
</dbReference>
<sequence length="206" mass="22150">MSRVVCDVTVSLDGFVAGPEQSLEHPLGRGGEDLHRWQFAEGDEHRRERDAIVAARAFIMGRNMFGPVRGPWPDASWTGWWGDDPPYHGPVFVLTHHERPDLPRDGGTTFHFATSGITDALARARAAADGGDVAIAGGAATIAQFLEDDLVDELRLHVAPVLLGSGERLLDGVTEFRLVPVSARATPLVTHLVYGREAAGVAESLG</sequence>
<accession>A0ABP8ZU85</accession>